<keyword evidence="2" id="KW-0472">Membrane</keyword>
<keyword evidence="5" id="KW-1185">Reference proteome</keyword>
<organism evidence="4 5">
    <name type="scientific">Halorubrum kocurii JCM 14978</name>
    <dbReference type="NCBI Taxonomy" id="1230456"/>
    <lineage>
        <taxon>Archaea</taxon>
        <taxon>Methanobacteriati</taxon>
        <taxon>Methanobacteriota</taxon>
        <taxon>Stenosarchaea group</taxon>
        <taxon>Halobacteria</taxon>
        <taxon>Halobacteriales</taxon>
        <taxon>Haloferacaceae</taxon>
        <taxon>Halorubrum</taxon>
    </lineage>
</organism>
<feature type="transmembrane region" description="Helical" evidence="2">
    <location>
        <begin position="143"/>
        <end position="166"/>
    </location>
</feature>
<dbReference type="InterPro" id="IPR055768">
    <property type="entry name" value="DUF7344"/>
</dbReference>
<comment type="caution">
    <text evidence="4">The sequence shown here is derived from an EMBL/GenBank/DDBJ whole genome shotgun (WGS) entry which is preliminary data.</text>
</comment>
<gene>
    <name evidence="4" type="ORF">C468_06248</name>
</gene>
<accession>M0P9S5</accession>
<dbReference type="AlphaFoldDB" id="M0P9S5"/>
<feature type="transmembrane region" description="Helical" evidence="2">
    <location>
        <begin position="172"/>
        <end position="191"/>
    </location>
</feature>
<keyword evidence="2" id="KW-0812">Transmembrane</keyword>
<dbReference type="Pfam" id="PF24035">
    <property type="entry name" value="DUF7344"/>
    <property type="match status" value="1"/>
</dbReference>
<evidence type="ECO:0000313" key="5">
    <source>
        <dbReference type="Proteomes" id="UP000011546"/>
    </source>
</evidence>
<feature type="domain" description="DUF7344" evidence="3">
    <location>
        <begin position="35"/>
        <end position="114"/>
    </location>
</feature>
<dbReference type="RefSeq" id="WP_008847983.1">
    <property type="nucleotide sequence ID" value="NZ_AOJH01000043.1"/>
</dbReference>
<evidence type="ECO:0000256" key="1">
    <source>
        <dbReference type="SAM" id="MobiDB-lite"/>
    </source>
</evidence>
<name>M0P9S5_9EURY</name>
<reference evidence="4 5" key="1">
    <citation type="journal article" date="2014" name="PLoS Genet.">
        <title>Phylogenetically driven sequencing of extremely halophilic archaea reveals strategies for static and dynamic osmo-response.</title>
        <authorList>
            <person name="Becker E.A."/>
            <person name="Seitzer P.M."/>
            <person name="Tritt A."/>
            <person name="Larsen D."/>
            <person name="Krusor M."/>
            <person name="Yao A.I."/>
            <person name="Wu D."/>
            <person name="Madern D."/>
            <person name="Eisen J.A."/>
            <person name="Darling A.E."/>
            <person name="Facciotti M.T."/>
        </authorList>
    </citation>
    <scope>NUCLEOTIDE SEQUENCE [LARGE SCALE GENOMIC DNA]</scope>
    <source>
        <strain evidence="4 5">JCM 14978</strain>
    </source>
</reference>
<sequence length="192" mass="20782">MGTSPGESADDVSNLDEIGKSSRSNGSELEKGEIFDLLKNSRRRSIIQYLRANDGYAELNDVAEHIAAEENDITVRELSSDQRKRVYIGLYQCHLPKMDTLGVVEYDKNRGTIELQDSVSQLLAYMDPVDTDDDEEPAPDRDWLAPAIAAVVVAVVGLGTLGVGAFAAVPAAGWTLLCVLGIVAIVGVQYLE</sequence>
<dbReference type="EMBL" id="AOJH01000043">
    <property type="protein sequence ID" value="EMA65560.1"/>
    <property type="molecule type" value="Genomic_DNA"/>
</dbReference>
<dbReference type="PATRIC" id="fig|1230456.3.peg.1220"/>
<evidence type="ECO:0000259" key="3">
    <source>
        <dbReference type="Pfam" id="PF24035"/>
    </source>
</evidence>
<protein>
    <recommendedName>
        <fullName evidence="3">DUF7344 domain-containing protein</fullName>
    </recommendedName>
</protein>
<proteinExistence type="predicted"/>
<evidence type="ECO:0000313" key="4">
    <source>
        <dbReference type="EMBL" id="EMA65560.1"/>
    </source>
</evidence>
<feature type="region of interest" description="Disordered" evidence="1">
    <location>
        <begin position="1"/>
        <end position="27"/>
    </location>
</feature>
<evidence type="ECO:0000256" key="2">
    <source>
        <dbReference type="SAM" id="Phobius"/>
    </source>
</evidence>
<dbReference type="Proteomes" id="UP000011546">
    <property type="component" value="Unassembled WGS sequence"/>
</dbReference>
<keyword evidence="2" id="KW-1133">Transmembrane helix</keyword>